<evidence type="ECO:0000259" key="10">
    <source>
        <dbReference type="Pfam" id="PF20656"/>
    </source>
</evidence>
<comment type="catalytic activity">
    <reaction evidence="7">
        <text>glyoxylate + acetyl-CoA + H2O = (S)-malate + CoA + H(+)</text>
        <dbReference type="Rhea" id="RHEA:18181"/>
        <dbReference type="ChEBI" id="CHEBI:15377"/>
        <dbReference type="ChEBI" id="CHEBI:15378"/>
        <dbReference type="ChEBI" id="CHEBI:15589"/>
        <dbReference type="ChEBI" id="CHEBI:36655"/>
        <dbReference type="ChEBI" id="CHEBI:57287"/>
        <dbReference type="ChEBI" id="CHEBI:57288"/>
        <dbReference type="EC" id="2.3.3.9"/>
    </reaction>
</comment>
<dbReference type="InterPro" id="IPR044856">
    <property type="entry name" value="Malate_synth_C_sf"/>
</dbReference>
<evidence type="ECO:0000259" key="11">
    <source>
        <dbReference type="Pfam" id="PF20659"/>
    </source>
</evidence>
<keyword evidence="6" id="KW-0456">Lyase</keyword>
<dbReference type="Gene3D" id="1.20.1220.12">
    <property type="entry name" value="Malate synthase, domain III"/>
    <property type="match status" value="1"/>
</dbReference>
<reference evidence="12" key="1">
    <citation type="submission" date="2023-06" db="EMBL/GenBank/DDBJ databases">
        <title>Genomic analysis of the entomopathogenic nematode Steinernema hermaphroditum.</title>
        <authorList>
            <person name="Schwarz E.M."/>
            <person name="Heppert J.K."/>
            <person name="Baniya A."/>
            <person name="Schwartz H.T."/>
            <person name="Tan C.-H."/>
            <person name="Antoshechkin I."/>
            <person name="Sternberg P.W."/>
            <person name="Goodrich-Blair H."/>
            <person name="Dillman A.R."/>
        </authorList>
    </citation>
    <scope>NUCLEOTIDE SEQUENCE</scope>
    <source>
        <strain evidence="12">PS9179</strain>
        <tissue evidence="12">Whole animal</tissue>
    </source>
</reference>
<protein>
    <recommendedName>
        <fullName evidence="14">Malate synthase</fullName>
    </recommendedName>
</protein>
<keyword evidence="5" id="KW-0808">Transferase</keyword>
<feature type="domain" description="Malate synthase N-terminal" evidence="10">
    <location>
        <begin position="406"/>
        <end position="465"/>
    </location>
</feature>
<dbReference type="GO" id="GO:0006097">
    <property type="term" value="P:glyoxylate cycle"/>
    <property type="evidence" value="ECO:0007669"/>
    <property type="project" value="UniProtKB-KW"/>
</dbReference>
<dbReference type="InterPro" id="IPR048355">
    <property type="entry name" value="MS_C"/>
</dbReference>
<feature type="domain" description="Malate synthase C-terminal" evidence="11">
    <location>
        <begin position="809"/>
        <end position="925"/>
    </location>
</feature>
<dbReference type="GO" id="GO:0006099">
    <property type="term" value="P:tricarboxylic acid cycle"/>
    <property type="evidence" value="ECO:0007669"/>
    <property type="project" value="UniProtKB-KW"/>
</dbReference>
<evidence type="ECO:0000256" key="2">
    <source>
        <dbReference type="ARBA" id="ARBA00006394"/>
    </source>
</evidence>
<dbReference type="Proteomes" id="UP001175271">
    <property type="component" value="Unassembled WGS sequence"/>
</dbReference>
<dbReference type="PANTHER" id="PTHR42902">
    <property type="entry name" value="MALATE SYNTHASE"/>
    <property type="match status" value="1"/>
</dbReference>
<evidence type="ECO:0000259" key="9">
    <source>
        <dbReference type="Pfam" id="PF01274"/>
    </source>
</evidence>
<dbReference type="FunFam" id="1.20.1220.12:FF:000001">
    <property type="entry name" value="Malate synthase"/>
    <property type="match status" value="1"/>
</dbReference>
<dbReference type="SUPFAM" id="SSF51621">
    <property type="entry name" value="Phosphoenolpyruvate/pyruvate domain"/>
    <property type="match status" value="1"/>
</dbReference>
<dbReference type="NCBIfam" id="TIGR01344">
    <property type="entry name" value="malate_syn_A"/>
    <property type="match status" value="1"/>
</dbReference>
<dbReference type="SUPFAM" id="SSF51645">
    <property type="entry name" value="Malate synthase G"/>
    <property type="match status" value="1"/>
</dbReference>
<feature type="active site" description="Proton acceptor" evidence="8">
    <location>
        <position position="563"/>
    </location>
</feature>
<dbReference type="PROSITE" id="PS00161">
    <property type="entry name" value="ISOCITRATE_LYASE"/>
    <property type="match status" value="1"/>
</dbReference>
<evidence type="ECO:0000256" key="4">
    <source>
        <dbReference type="ARBA" id="ARBA00022532"/>
    </source>
</evidence>
<evidence type="ECO:0000256" key="8">
    <source>
        <dbReference type="PIRSR" id="PIRSR601465-50"/>
    </source>
</evidence>
<dbReference type="Pfam" id="PF20656">
    <property type="entry name" value="MS_N"/>
    <property type="match status" value="1"/>
</dbReference>
<comment type="similarity">
    <text evidence="2">Belongs to the malate synthase family.</text>
</comment>
<feature type="active site" description="Proton donor" evidence="8">
    <location>
        <position position="843"/>
    </location>
</feature>
<evidence type="ECO:0000256" key="7">
    <source>
        <dbReference type="ARBA" id="ARBA00047918"/>
    </source>
</evidence>
<dbReference type="Pfam" id="PF00463">
    <property type="entry name" value="ICL"/>
    <property type="match status" value="2"/>
</dbReference>
<dbReference type="FunFam" id="3.20.20.360:FF:000001">
    <property type="entry name" value="Malate synthase"/>
    <property type="match status" value="1"/>
</dbReference>
<dbReference type="Pfam" id="PF20659">
    <property type="entry name" value="MS_C"/>
    <property type="match status" value="1"/>
</dbReference>
<dbReference type="FunFam" id="3.20.20.60:FF:000005">
    <property type="entry name" value="Isocitrate lyase"/>
    <property type="match status" value="1"/>
</dbReference>
<dbReference type="Gene3D" id="3.20.20.60">
    <property type="entry name" value="Phosphoenolpyruvate-binding domains"/>
    <property type="match status" value="1"/>
</dbReference>
<evidence type="ECO:0000256" key="1">
    <source>
        <dbReference type="ARBA" id="ARBA00004793"/>
    </source>
</evidence>
<dbReference type="InterPro" id="IPR015813">
    <property type="entry name" value="Pyrv/PenolPyrv_kinase-like_dom"/>
</dbReference>
<sequence length="930" mass="103431">MSQQLAKNFYQVVKSAPKGRFHGIKRNYEVEDVLRLKGSIDIDYTLATRGANRLWQLLHTEPFVAALGAQTGNQAVQMVRAGLKAIYLSGWQVAADANSAGDMYPDQSLYPANSGPELAKRLNKALRRADLIEASEAEDHLAQHDWYAPIVADAEAGFGGALNCFELMKAGAAGVHFEDQLASVKKCGHMGGKVLVPTREAIEKLNAARLAADVLGVPTLLVARTDAEAADLLTSDIDGNDKPFTTGERTVEGFYKTRNGLDQAISRGMAYAPYADLVWCETGKPDLEFARKFAEAIHAKFPGKLLAYNCSPSFNWKKNLDDATIAKFQRELGSYGYKFQFITLAGFHEKHGYTAVKHQREVGTGYFDAVANAIAGGISSTTALTGSTEEAQFYTPTAPPDEDEIVTITAPMQPGDEAILTPDAQRFLRELHVRFEGRRQKLLQNRKALQAQIDAGTYFPDFNPDSAAIREGIWHGASIPDDLKDRRVEITGPTDRKMVINALNSGARIFMADFEDSNSPTWRNQLEGQINLIDAVRNQISYVHPTTKKEYSLNKDHAVLKVRPRGWHLPEKHVLIDGHPMSGSLFDFGLFFFHNARALLDKGSGPYFYFPKLENGEEAQLWADVIKFAEDYVKVPHGSTKCTVLIEHILASFQMNEIIHALKDNIVGLNCGRWDYIFSYIKTFRNHRKFLLPDRFQIGMTAPFLRAYALQTIKTCHHRKIFAMGGMAAQIPIKHDATANEKAFAMVRADKEREVTDGHDGTWVAHPGLVPVAMEVFNRTLAGPNQIEKQLAAFSATNEDLTAIPEGTRTEAGFRRNISVTLGYLDHWLRGVGCVPLYNLMEDAATAEISRAQLWQWLRHEAKLEDGTVIDVPLVKQTIAAETERRLIRAGSVVNRLPEASELLEKFVTESELSDFLTLDAYDKLVSEGK</sequence>
<evidence type="ECO:0000313" key="13">
    <source>
        <dbReference type="Proteomes" id="UP001175271"/>
    </source>
</evidence>
<gene>
    <name evidence="12" type="ORF">QR680_005943</name>
</gene>
<dbReference type="InterPro" id="IPR001465">
    <property type="entry name" value="Malate_synthase_TIM"/>
</dbReference>
<dbReference type="CDD" id="cd00727">
    <property type="entry name" value="malate_synt_A"/>
    <property type="match status" value="1"/>
</dbReference>
<dbReference type="InterPro" id="IPR039556">
    <property type="entry name" value="ICL/PEPM"/>
</dbReference>
<proteinExistence type="inferred from homology"/>
<evidence type="ECO:0000256" key="5">
    <source>
        <dbReference type="ARBA" id="ARBA00022679"/>
    </source>
</evidence>
<dbReference type="NCBIfam" id="TIGR01346">
    <property type="entry name" value="isocit_lyase"/>
    <property type="match status" value="1"/>
</dbReference>
<dbReference type="InterPro" id="IPR018523">
    <property type="entry name" value="Isocitrate_lyase_ph_CS"/>
</dbReference>
<dbReference type="InterPro" id="IPR006252">
    <property type="entry name" value="Malate_synthA"/>
</dbReference>
<dbReference type="InterPro" id="IPR011076">
    <property type="entry name" value="Malate_synth_sf"/>
</dbReference>
<dbReference type="GO" id="GO:0005737">
    <property type="term" value="C:cytoplasm"/>
    <property type="evidence" value="ECO:0007669"/>
    <property type="project" value="TreeGrafter"/>
</dbReference>
<dbReference type="CDD" id="cd00377">
    <property type="entry name" value="ICL_PEPM"/>
    <property type="match status" value="1"/>
</dbReference>
<dbReference type="InterPro" id="IPR019830">
    <property type="entry name" value="Malate_synthase_CS"/>
</dbReference>
<dbReference type="InterPro" id="IPR046363">
    <property type="entry name" value="MS_N_TIM-barrel_dom"/>
</dbReference>
<organism evidence="12 13">
    <name type="scientific">Steinernema hermaphroditum</name>
    <dbReference type="NCBI Taxonomy" id="289476"/>
    <lineage>
        <taxon>Eukaryota</taxon>
        <taxon>Metazoa</taxon>
        <taxon>Ecdysozoa</taxon>
        <taxon>Nematoda</taxon>
        <taxon>Chromadorea</taxon>
        <taxon>Rhabditida</taxon>
        <taxon>Tylenchina</taxon>
        <taxon>Panagrolaimomorpha</taxon>
        <taxon>Strongyloidoidea</taxon>
        <taxon>Steinernematidae</taxon>
        <taxon>Steinernema</taxon>
    </lineage>
</organism>
<dbReference type="GO" id="GO:0004474">
    <property type="term" value="F:malate synthase activity"/>
    <property type="evidence" value="ECO:0007669"/>
    <property type="project" value="UniProtKB-EC"/>
</dbReference>
<dbReference type="Gene3D" id="3.20.20.360">
    <property type="entry name" value="Malate synthase, domain 3"/>
    <property type="match status" value="1"/>
</dbReference>
<evidence type="ECO:0000256" key="3">
    <source>
        <dbReference type="ARBA" id="ARBA00022435"/>
    </source>
</evidence>
<evidence type="ECO:0000313" key="12">
    <source>
        <dbReference type="EMBL" id="KAK0411956.1"/>
    </source>
</evidence>
<dbReference type="PROSITE" id="PS00510">
    <property type="entry name" value="MALATE_SYNTHASE"/>
    <property type="match status" value="1"/>
</dbReference>
<keyword evidence="4" id="KW-0816">Tricarboxylic acid cycle</keyword>
<comment type="caution">
    <text evidence="12">The sequence shown here is derived from an EMBL/GenBank/DDBJ whole genome shotgun (WGS) entry which is preliminary data.</text>
</comment>
<accession>A0AA39HV63</accession>
<dbReference type="AlphaFoldDB" id="A0AA39HV63"/>
<dbReference type="EMBL" id="JAUCMV010000003">
    <property type="protein sequence ID" value="KAK0411956.1"/>
    <property type="molecule type" value="Genomic_DNA"/>
</dbReference>
<dbReference type="GO" id="GO:0004451">
    <property type="term" value="F:isocitrate lyase activity"/>
    <property type="evidence" value="ECO:0007669"/>
    <property type="project" value="InterPro"/>
</dbReference>
<feature type="domain" description="Malate synthase TIM barrel" evidence="9">
    <location>
        <begin position="560"/>
        <end position="802"/>
    </location>
</feature>
<keyword evidence="3" id="KW-0329">Glyoxylate bypass</keyword>
<dbReference type="InterPro" id="IPR006254">
    <property type="entry name" value="Isocitrate_lyase"/>
</dbReference>
<keyword evidence="13" id="KW-1185">Reference proteome</keyword>
<name>A0AA39HV63_9BILA</name>
<dbReference type="InterPro" id="IPR048356">
    <property type="entry name" value="MS_N"/>
</dbReference>
<comment type="pathway">
    <text evidence="1">Carbohydrate metabolism; glyoxylate cycle; (S)-malate from isocitrate: step 1/2.</text>
</comment>
<dbReference type="InterPro" id="IPR040442">
    <property type="entry name" value="Pyrv_kinase-like_dom_sf"/>
</dbReference>
<evidence type="ECO:0000256" key="6">
    <source>
        <dbReference type="ARBA" id="ARBA00023239"/>
    </source>
</evidence>
<dbReference type="Pfam" id="PF01274">
    <property type="entry name" value="MS_TIM-barrel"/>
    <property type="match status" value="1"/>
</dbReference>
<dbReference type="NCBIfam" id="NF011645">
    <property type="entry name" value="PRK15063.1"/>
    <property type="match status" value="1"/>
</dbReference>
<evidence type="ECO:0008006" key="14">
    <source>
        <dbReference type="Google" id="ProtNLM"/>
    </source>
</evidence>
<dbReference type="PANTHER" id="PTHR42902:SF1">
    <property type="entry name" value="MALATE SYNTHASE 1-RELATED"/>
    <property type="match status" value="1"/>
</dbReference>